<evidence type="ECO:0000313" key="1">
    <source>
        <dbReference type="EMBL" id="KAG5177560.1"/>
    </source>
</evidence>
<evidence type="ECO:0000313" key="2">
    <source>
        <dbReference type="Proteomes" id="UP000664859"/>
    </source>
</evidence>
<name>A0A835YPZ6_9STRA</name>
<accession>A0A835YPZ6</accession>
<proteinExistence type="predicted"/>
<dbReference type="EMBL" id="JAFCMP010000524">
    <property type="protein sequence ID" value="KAG5177560.1"/>
    <property type="molecule type" value="Genomic_DNA"/>
</dbReference>
<dbReference type="Proteomes" id="UP000664859">
    <property type="component" value="Unassembled WGS sequence"/>
</dbReference>
<reference evidence="1" key="1">
    <citation type="submission" date="2021-02" db="EMBL/GenBank/DDBJ databases">
        <title>First Annotated Genome of the Yellow-green Alga Tribonema minus.</title>
        <authorList>
            <person name="Mahan K.M."/>
        </authorList>
    </citation>
    <scope>NUCLEOTIDE SEQUENCE</scope>
    <source>
        <strain evidence="1">UTEX B ZZ1240</strain>
    </source>
</reference>
<organism evidence="1 2">
    <name type="scientific">Tribonema minus</name>
    <dbReference type="NCBI Taxonomy" id="303371"/>
    <lineage>
        <taxon>Eukaryota</taxon>
        <taxon>Sar</taxon>
        <taxon>Stramenopiles</taxon>
        <taxon>Ochrophyta</taxon>
        <taxon>PX clade</taxon>
        <taxon>Xanthophyceae</taxon>
        <taxon>Tribonematales</taxon>
        <taxon>Tribonemataceae</taxon>
        <taxon>Tribonema</taxon>
    </lineage>
</organism>
<dbReference type="AlphaFoldDB" id="A0A835YPZ6"/>
<gene>
    <name evidence="1" type="ORF">JKP88DRAFT_248773</name>
</gene>
<comment type="caution">
    <text evidence="1">The sequence shown here is derived from an EMBL/GenBank/DDBJ whole genome shotgun (WGS) entry which is preliminary data.</text>
</comment>
<sequence length="197" mass="20214">MIGAAAGSAEAPASTAVTVAGIASALVPPIATSAAAMLQHAETAAALIGAAPLVAHSAASAVNTPVSAAHAAAAPRSAVAPVLSAITSSRHADIGTIYSKCNFCSKPNNTYFTTSRAAACGAVSVTFTKGALLSETSLGPTGHQQYQQLLVNEYQYCVLKLANSCCTRVWESQILRESNELRNSDMSLQERSLYSKN</sequence>
<keyword evidence="2" id="KW-1185">Reference proteome</keyword>
<protein>
    <submittedName>
        <fullName evidence="1">Uncharacterized protein</fullName>
    </submittedName>
</protein>